<accession>A0A840YPN4</accession>
<evidence type="ECO:0000313" key="1">
    <source>
        <dbReference type="EMBL" id="MBB5712370.1"/>
    </source>
</evidence>
<protein>
    <submittedName>
        <fullName evidence="1">Uncharacterized protein</fullName>
    </submittedName>
</protein>
<sequence length="87" mass="9366">MTRIVLLIRDANAPLSAEVYESHDAAVKALEEYVVARLNTNGSAHAYPQDAVTTYFASEDTEYAIIEVGRDVPLGPVDAGGLFRGVN</sequence>
<reference evidence="1 2" key="1">
    <citation type="submission" date="2020-08" db="EMBL/GenBank/DDBJ databases">
        <title>Genomic Encyclopedia of Type Strains, Phase IV (KMG-IV): sequencing the most valuable type-strain genomes for metagenomic binning, comparative biology and taxonomic classification.</title>
        <authorList>
            <person name="Goeker M."/>
        </authorList>
    </citation>
    <scope>NUCLEOTIDE SEQUENCE [LARGE SCALE GENOMIC DNA]</scope>
    <source>
        <strain evidence="1 2">DSM 26736</strain>
    </source>
</reference>
<dbReference type="Proteomes" id="UP000527143">
    <property type="component" value="Unassembled WGS sequence"/>
</dbReference>
<evidence type="ECO:0000313" key="2">
    <source>
        <dbReference type="Proteomes" id="UP000527143"/>
    </source>
</evidence>
<comment type="caution">
    <text evidence="1">The sequence shown here is derived from an EMBL/GenBank/DDBJ whole genome shotgun (WGS) entry which is preliminary data.</text>
</comment>
<organism evidence="1 2">
    <name type="scientific">Sphingomonas xinjiangensis</name>
    <dbReference type="NCBI Taxonomy" id="643568"/>
    <lineage>
        <taxon>Bacteria</taxon>
        <taxon>Pseudomonadati</taxon>
        <taxon>Pseudomonadota</taxon>
        <taxon>Alphaproteobacteria</taxon>
        <taxon>Sphingomonadales</taxon>
        <taxon>Sphingomonadaceae</taxon>
        <taxon>Sphingomonas</taxon>
    </lineage>
</organism>
<gene>
    <name evidence="1" type="ORF">FHT02_003629</name>
</gene>
<dbReference type="AlphaFoldDB" id="A0A840YPN4"/>
<dbReference type="RefSeq" id="WP_184090784.1">
    <property type="nucleotide sequence ID" value="NZ_JACIJF010000016.1"/>
</dbReference>
<proteinExistence type="predicted"/>
<name>A0A840YPN4_9SPHN</name>
<dbReference type="EMBL" id="JACIJF010000016">
    <property type="protein sequence ID" value="MBB5712370.1"/>
    <property type="molecule type" value="Genomic_DNA"/>
</dbReference>
<keyword evidence="2" id="KW-1185">Reference proteome</keyword>